<feature type="transmembrane region" description="Helical" evidence="7">
    <location>
        <begin position="237"/>
        <end position="257"/>
    </location>
</feature>
<dbReference type="PANTHER" id="PTHR43744">
    <property type="entry name" value="ABC TRANSPORTER PERMEASE PROTEIN MG189-RELATED-RELATED"/>
    <property type="match status" value="1"/>
</dbReference>
<comment type="subcellular location">
    <subcellularLocation>
        <location evidence="1 7">Cell membrane</location>
        <topology evidence="1 7">Multi-pass membrane protein</topology>
    </subcellularLocation>
</comment>
<keyword evidence="6 7" id="KW-0472">Membrane</keyword>
<comment type="similarity">
    <text evidence="7">Belongs to the binding-protein-dependent transport system permease family.</text>
</comment>
<dbReference type="Gene3D" id="1.10.3720.10">
    <property type="entry name" value="MetI-like"/>
    <property type="match status" value="1"/>
</dbReference>
<dbReference type="RefSeq" id="WP_012305269.1">
    <property type="nucleotide sequence ID" value="NC_010471.1"/>
</dbReference>
<protein>
    <submittedName>
        <fullName evidence="9">ABC-type sugar transport system, permease component</fullName>
    </submittedName>
</protein>
<keyword evidence="5 7" id="KW-1133">Transmembrane helix</keyword>
<dbReference type="AlphaFoldDB" id="B1MZ94"/>
<feature type="transmembrane region" description="Helical" evidence="7">
    <location>
        <begin position="103"/>
        <end position="124"/>
    </location>
</feature>
<evidence type="ECO:0000313" key="10">
    <source>
        <dbReference type="Proteomes" id="UP000002166"/>
    </source>
</evidence>
<dbReference type="SUPFAM" id="SSF161098">
    <property type="entry name" value="MetI-like"/>
    <property type="match status" value="1"/>
</dbReference>
<evidence type="ECO:0000256" key="3">
    <source>
        <dbReference type="ARBA" id="ARBA00022475"/>
    </source>
</evidence>
<dbReference type="Pfam" id="PF00528">
    <property type="entry name" value="BPD_transp_1"/>
    <property type="match status" value="1"/>
</dbReference>
<dbReference type="eggNOG" id="COG0395">
    <property type="taxonomic scope" value="Bacteria"/>
</dbReference>
<evidence type="ECO:0000256" key="6">
    <source>
        <dbReference type="ARBA" id="ARBA00023136"/>
    </source>
</evidence>
<evidence type="ECO:0000256" key="7">
    <source>
        <dbReference type="RuleBase" id="RU363032"/>
    </source>
</evidence>
<keyword evidence="2 7" id="KW-0813">Transport</keyword>
<feature type="transmembrane region" description="Helical" evidence="7">
    <location>
        <begin position="12"/>
        <end position="34"/>
    </location>
</feature>
<dbReference type="EMBL" id="DQ489736">
    <property type="protein sequence ID" value="ACA82846.1"/>
    <property type="molecule type" value="Genomic_DNA"/>
</dbReference>
<feature type="transmembrane region" description="Helical" evidence="7">
    <location>
        <begin position="136"/>
        <end position="157"/>
    </location>
</feature>
<sequence length="272" mass="30452">MIITSNEKIWRYVLMIGLSLVLLIPLIVGVWVSLLPNNAILTGHYFTSQFTIDNYIQAITATPILRYLLNSLLVSAIVMVGQVVFSVLAAYGFVFIPFKGKQIIFYAFIGTMMLPFESQLIPNFQTLRWLGILNNYAALVIPFFASAFGTFLLRQTFMQVPLALRESAAIEGVGHFRFLYHAVIPYAKTSLFTLAAYSFLTTWNMYLWPLITSYSDNVRTVQIGLRQLQATEAVNSWGLIMASAILIMVPSLVVLLLSQRAFKSGLLDGAVK</sequence>
<organism evidence="9 10">
    <name type="scientific">Leuconostoc citreum (strain KM20)</name>
    <dbReference type="NCBI Taxonomy" id="349519"/>
    <lineage>
        <taxon>Bacteria</taxon>
        <taxon>Bacillati</taxon>
        <taxon>Bacillota</taxon>
        <taxon>Bacilli</taxon>
        <taxon>Lactobacillales</taxon>
        <taxon>Lactobacillaceae</taxon>
        <taxon>Leuconostoc</taxon>
    </lineage>
</organism>
<dbReference type="OrthoDB" id="9771544at2"/>
<evidence type="ECO:0000256" key="5">
    <source>
        <dbReference type="ARBA" id="ARBA00022989"/>
    </source>
</evidence>
<dbReference type="PROSITE" id="PS50928">
    <property type="entry name" value="ABC_TM1"/>
    <property type="match status" value="1"/>
</dbReference>
<evidence type="ECO:0000259" key="8">
    <source>
        <dbReference type="PROSITE" id="PS50928"/>
    </source>
</evidence>
<gene>
    <name evidence="9" type="ordered locus">LCK_01019</name>
</gene>
<dbReference type="InterPro" id="IPR035906">
    <property type="entry name" value="MetI-like_sf"/>
</dbReference>
<feature type="domain" description="ABC transmembrane type-1" evidence="8">
    <location>
        <begin position="68"/>
        <end position="258"/>
    </location>
</feature>
<feature type="transmembrane region" description="Helical" evidence="7">
    <location>
        <begin position="72"/>
        <end position="96"/>
    </location>
</feature>
<name>B1MZ94_LEUCK</name>
<dbReference type="Proteomes" id="UP000002166">
    <property type="component" value="Chromosome"/>
</dbReference>
<reference evidence="9 10" key="1">
    <citation type="journal article" date="2008" name="J. Bacteriol.">
        <title>Complete genome sequence of Leuconostoc citreum KM20.</title>
        <authorList>
            <person name="Kim J.F."/>
            <person name="Jeong H."/>
            <person name="Lee J.-S."/>
            <person name="Choi S.-H."/>
            <person name="Ha M."/>
            <person name="Hur C.-G."/>
            <person name="Kim J.-S."/>
            <person name="Lee S."/>
            <person name="Park H.-S."/>
            <person name="Park Y.-H."/>
            <person name="Oh T.K."/>
        </authorList>
    </citation>
    <scope>NUCLEOTIDE SEQUENCE [LARGE SCALE GENOMIC DNA]</scope>
    <source>
        <strain evidence="9 10">KM20</strain>
    </source>
</reference>
<dbReference type="GO" id="GO:0005886">
    <property type="term" value="C:plasma membrane"/>
    <property type="evidence" value="ECO:0007669"/>
    <property type="project" value="UniProtKB-SubCell"/>
</dbReference>
<dbReference type="InterPro" id="IPR000515">
    <property type="entry name" value="MetI-like"/>
</dbReference>
<dbReference type="PANTHER" id="PTHR43744:SF8">
    <property type="entry name" value="SN-GLYCEROL-3-PHOSPHATE TRANSPORT SYSTEM PERMEASE PROTEIN UGPE"/>
    <property type="match status" value="1"/>
</dbReference>
<keyword evidence="4 7" id="KW-0812">Transmembrane</keyword>
<dbReference type="HOGENOM" id="CLU_016047_1_1_9"/>
<keyword evidence="3" id="KW-1003">Cell membrane</keyword>
<evidence type="ECO:0000256" key="2">
    <source>
        <dbReference type="ARBA" id="ARBA00022448"/>
    </source>
</evidence>
<dbReference type="KEGG" id="lci:LCK_01019"/>
<evidence type="ECO:0000256" key="4">
    <source>
        <dbReference type="ARBA" id="ARBA00022692"/>
    </source>
</evidence>
<evidence type="ECO:0000256" key="1">
    <source>
        <dbReference type="ARBA" id="ARBA00004651"/>
    </source>
</evidence>
<proteinExistence type="inferred from homology"/>
<keyword evidence="10" id="KW-1185">Reference proteome</keyword>
<dbReference type="CDD" id="cd06261">
    <property type="entry name" value="TM_PBP2"/>
    <property type="match status" value="1"/>
</dbReference>
<keyword evidence="9" id="KW-0762">Sugar transport</keyword>
<evidence type="ECO:0000313" key="9">
    <source>
        <dbReference type="EMBL" id="ACA82846.1"/>
    </source>
</evidence>
<accession>B1MZ94</accession>
<dbReference type="GO" id="GO:0055085">
    <property type="term" value="P:transmembrane transport"/>
    <property type="evidence" value="ECO:0007669"/>
    <property type="project" value="InterPro"/>
</dbReference>
<dbReference type="STRING" id="349519.LCK_01019"/>